<organism evidence="8 9">
    <name type="scientific">Brachionus calyciflorus</name>
    <dbReference type="NCBI Taxonomy" id="104777"/>
    <lineage>
        <taxon>Eukaryota</taxon>
        <taxon>Metazoa</taxon>
        <taxon>Spiralia</taxon>
        <taxon>Gnathifera</taxon>
        <taxon>Rotifera</taxon>
        <taxon>Eurotatoria</taxon>
        <taxon>Monogononta</taxon>
        <taxon>Pseudotrocha</taxon>
        <taxon>Ploima</taxon>
        <taxon>Brachionidae</taxon>
        <taxon>Brachionus</taxon>
    </lineage>
</organism>
<dbReference type="InterPro" id="IPR029071">
    <property type="entry name" value="Ubiquitin-like_domsf"/>
</dbReference>
<feature type="compositionally biased region" description="Basic and acidic residues" evidence="5">
    <location>
        <begin position="240"/>
        <end position="260"/>
    </location>
</feature>
<dbReference type="InterPro" id="IPR019956">
    <property type="entry name" value="Ubiquitin_dom"/>
</dbReference>
<dbReference type="PANTHER" id="PTHR46728">
    <property type="entry name" value="AN1-TYPE ZINC FINGER PROTEIN 4"/>
    <property type="match status" value="1"/>
</dbReference>
<keyword evidence="2 4" id="KW-0863">Zinc-finger</keyword>
<evidence type="ECO:0000259" key="7">
    <source>
        <dbReference type="PROSITE" id="PS51039"/>
    </source>
</evidence>
<evidence type="ECO:0000256" key="2">
    <source>
        <dbReference type="ARBA" id="ARBA00022771"/>
    </source>
</evidence>
<gene>
    <name evidence="8" type="ORF">OXX778_LOCUS9256</name>
</gene>
<reference evidence="8" key="1">
    <citation type="submission" date="2021-02" db="EMBL/GenBank/DDBJ databases">
        <authorList>
            <person name="Nowell W R."/>
        </authorList>
    </citation>
    <scope>NUCLEOTIDE SEQUENCE</scope>
    <source>
        <strain evidence="8">Ploen Becks lab</strain>
    </source>
</reference>
<dbReference type="Pfam" id="PF01428">
    <property type="entry name" value="zf-AN1"/>
    <property type="match status" value="1"/>
</dbReference>
<dbReference type="InterPro" id="IPR000058">
    <property type="entry name" value="Znf_AN1"/>
</dbReference>
<evidence type="ECO:0000256" key="4">
    <source>
        <dbReference type="PROSITE-ProRule" id="PRU00449"/>
    </source>
</evidence>
<proteinExistence type="predicted"/>
<dbReference type="InterPro" id="IPR035896">
    <property type="entry name" value="AN1-like_Znf"/>
</dbReference>
<dbReference type="SUPFAM" id="SSF118310">
    <property type="entry name" value="AN1-like Zinc finger"/>
    <property type="match status" value="1"/>
</dbReference>
<evidence type="ECO:0000313" key="8">
    <source>
        <dbReference type="EMBL" id="CAF0857182.1"/>
    </source>
</evidence>
<sequence>MYGLNRYMIDINIETLAGTTFSLKVSPLESVQSVKAKIQRHEGIPISHQHLIWQSNELDDKCSLSDYNIPSGSTIRMVLALRGGPINTRRMTTDDALIRDVSDLMEIHEDSNLWNNNDSSSHSNKHVTLLLFRDGDHLNLLRVIDRGDANSPISGAMSAASMYVPFDETDHDTISVANNLEDILAGAPGVSSSITEIQNSQKLTNQSQKIKLLSKRKKSTTNENLKTKEKMVALKQKLKSKSEKEKIEEDKENDVKKVESSELDTPNEQKKKLFKVKKSASQTNLKENDETDDIEPDEIDDDELTDEEYADEYLEDDEYEDDDEEDYEDDEEVEEEVGNHYFPNLSQSSENANQLESEYAPDEDEFDEEENELLLNKSEFLLNEEQQSALSPNGDEIPSSLATTALPTVNTPTDTEQLQTPYSGRINKNGLLSSKLEYLKSRRKVDSKVPKTENEEEITENQDDSKQKKNRRRRAENESDKPRRRRAKRYEITSFSPNTILVKTVNIDSNKKTLKKIRQSELDEPIVNRIVSSSQKRVSFSVQDEPNKTLLDQDIKTRPLIVNKKPPSKLDALYKPVGEEIITSLPVKNNQLNPILKSSNRLEILKNNLSNSASILKPYQPNPILAPILDKGSERIFSASSKQKQFSFSANDLTQTSKSTIKLPPVIGSTNSSNDNFLLAGSSNNLNSIGLNEAKKKVNDMSRYCYFCKKKTGLASSYMCRCGNNYCTQHRNAEAHSCTFDYKTEGRKLIEQSNPLVAAPKLPKI</sequence>
<dbReference type="PRINTS" id="PR00348">
    <property type="entry name" value="UBIQUITIN"/>
</dbReference>
<feature type="compositionally biased region" description="Acidic residues" evidence="5">
    <location>
        <begin position="359"/>
        <end position="371"/>
    </location>
</feature>
<dbReference type="PROSITE" id="PS50053">
    <property type="entry name" value="UBIQUITIN_2"/>
    <property type="match status" value="1"/>
</dbReference>
<evidence type="ECO:0008006" key="10">
    <source>
        <dbReference type="Google" id="ProtNLM"/>
    </source>
</evidence>
<evidence type="ECO:0000259" key="6">
    <source>
        <dbReference type="PROSITE" id="PS50053"/>
    </source>
</evidence>
<feature type="compositionally biased region" description="Basic and acidic residues" evidence="5">
    <location>
        <begin position="443"/>
        <end position="453"/>
    </location>
</feature>
<dbReference type="Proteomes" id="UP000663879">
    <property type="component" value="Unassembled WGS sequence"/>
</dbReference>
<feature type="region of interest" description="Disordered" evidence="5">
    <location>
        <begin position="198"/>
        <end position="371"/>
    </location>
</feature>
<keyword evidence="1" id="KW-0479">Metal-binding</keyword>
<dbReference type="InterPro" id="IPR000626">
    <property type="entry name" value="Ubiquitin-like_dom"/>
</dbReference>
<dbReference type="Gene3D" id="4.10.1110.10">
    <property type="entry name" value="AN1-like Zinc finger"/>
    <property type="match status" value="1"/>
</dbReference>
<feature type="compositionally biased region" description="Polar residues" evidence="5">
    <location>
        <begin position="344"/>
        <end position="356"/>
    </location>
</feature>
<evidence type="ECO:0000256" key="5">
    <source>
        <dbReference type="SAM" id="MobiDB-lite"/>
    </source>
</evidence>
<name>A0A813WGK1_9BILA</name>
<feature type="compositionally biased region" description="Polar residues" evidence="5">
    <location>
        <begin position="400"/>
        <end position="422"/>
    </location>
</feature>
<feature type="region of interest" description="Disordered" evidence="5">
    <location>
        <begin position="386"/>
        <end position="427"/>
    </location>
</feature>
<protein>
    <recommendedName>
        <fullName evidence="10">AN1-type zinc finger protein 4</fullName>
    </recommendedName>
</protein>
<keyword evidence="9" id="KW-1185">Reference proteome</keyword>
<comment type="caution">
    <text evidence="8">The sequence shown here is derived from an EMBL/GenBank/DDBJ whole genome shotgun (WGS) entry which is preliminary data.</text>
</comment>
<evidence type="ECO:0000256" key="3">
    <source>
        <dbReference type="ARBA" id="ARBA00022833"/>
    </source>
</evidence>
<feature type="domain" description="AN1-type" evidence="7">
    <location>
        <begin position="699"/>
        <end position="746"/>
    </location>
</feature>
<dbReference type="AlphaFoldDB" id="A0A813WGK1"/>
<evidence type="ECO:0000256" key="1">
    <source>
        <dbReference type="ARBA" id="ARBA00022723"/>
    </source>
</evidence>
<dbReference type="PROSITE" id="PS51039">
    <property type="entry name" value="ZF_AN1"/>
    <property type="match status" value="1"/>
</dbReference>
<accession>A0A813WGK1</accession>
<keyword evidence="3" id="KW-0862">Zinc</keyword>
<feature type="compositionally biased region" description="Acidic residues" evidence="5">
    <location>
        <begin position="289"/>
        <end position="336"/>
    </location>
</feature>
<dbReference type="Pfam" id="PF00240">
    <property type="entry name" value="ubiquitin"/>
    <property type="match status" value="1"/>
</dbReference>
<dbReference type="CDD" id="cd01802">
    <property type="entry name" value="Ubl_ZFAND4"/>
    <property type="match status" value="1"/>
</dbReference>
<dbReference type="OrthoDB" id="756206at2759"/>
<dbReference type="PANTHER" id="PTHR46728:SF1">
    <property type="entry name" value="AN1-TYPE ZINC FINGER PROTEIN 4"/>
    <property type="match status" value="1"/>
</dbReference>
<dbReference type="Gene3D" id="3.10.20.90">
    <property type="entry name" value="Phosphatidylinositol 3-kinase Catalytic Subunit, Chain A, domain 1"/>
    <property type="match status" value="1"/>
</dbReference>
<feature type="domain" description="Ubiquitin-like" evidence="6">
    <location>
        <begin position="9"/>
        <end position="84"/>
    </location>
</feature>
<dbReference type="GO" id="GO:0008270">
    <property type="term" value="F:zinc ion binding"/>
    <property type="evidence" value="ECO:0007669"/>
    <property type="project" value="UniProtKB-KW"/>
</dbReference>
<dbReference type="SUPFAM" id="SSF54236">
    <property type="entry name" value="Ubiquitin-like"/>
    <property type="match status" value="1"/>
</dbReference>
<feature type="region of interest" description="Disordered" evidence="5">
    <location>
        <begin position="443"/>
        <end position="492"/>
    </location>
</feature>
<evidence type="ECO:0000313" key="9">
    <source>
        <dbReference type="Proteomes" id="UP000663879"/>
    </source>
</evidence>
<dbReference type="SMART" id="SM00213">
    <property type="entry name" value="UBQ"/>
    <property type="match status" value="1"/>
</dbReference>
<dbReference type="EMBL" id="CAJNOC010001351">
    <property type="protein sequence ID" value="CAF0857182.1"/>
    <property type="molecule type" value="Genomic_DNA"/>
</dbReference>
<dbReference type="InterPro" id="IPR053061">
    <property type="entry name" value="AN1-type_zinc_finger"/>
</dbReference>
<dbReference type="SMART" id="SM00154">
    <property type="entry name" value="ZnF_AN1"/>
    <property type="match status" value="1"/>
</dbReference>
<feature type="compositionally biased region" description="Polar residues" evidence="5">
    <location>
        <begin position="198"/>
        <end position="209"/>
    </location>
</feature>